<reference evidence="3 4" key="1">
    <citation type="submission" date="2016-10" db="EMBL/GenBank/DDBJ databases">
        <authorList>
            <person name="de Groot N.N."/>
        </authorList>
    </citation>
    <scope>NUCLEOTIDE SEQUENCE [LARGE SCALE GENOMIC DNA]</scope>
    <source>
        <strain evidence="3 4">CGMCC 1.7666</strain>
    </source>
</reference>
<dbReference type="Pfam" id="PF13561">
    <property type="entry name" value="adh_short_C2"/>
    <property type="match status" value="1"/>
</dbReference>
<keyword evidence="2" id="KW-0560">Oxidoreductase</keyword>
<gene>
    <name evidence="3" type="ORF">SAMN02927923_03806</name>
</gene>
<sequence length="270" mass="28650">MANFQNATSAMPATLEGKVAIVTGASRGQGLAEARLLAQRGASVALCDVLEEEGLEATKALTEAGLNVRFFKLDVSREDEWTAVVDAVVNWRGAIDILVNNAGIINRKSIAQTSPDQWRRLVDINLTGAFLGIRCVSGKMARGRGGAIVNISSNSAFSAHYDPAYTASKWGLRGLTKAAAMEFAGRGIRVNSVCPGLVLTKLNSESPHLAPMIAMTPMKRAAADEEVARLVAFLVSEEASFITGEDFTIDGGFTAGAAYRRVSEETGLLD</sequence>
<proteinExistence type="inferred from homology"/>
<dbReference type="AlphaFoldDB" id="A0A1G5L2E2"/>
<dbReference type="GO" id="GO:0016616">
    <property type="term" value="F:oxidoreductase activity, acting on the CH-OH group of donors, NAD or NADP as acceptor"/>
    <property type="evidence" value="ECO:0007669"/>
    <property type="project" value="TreeGrafter"/>
</dbReference>
<dbReference type="PANTHER" id="PTHR42760">
    <property type="entry name" value="SHORT-CHAIN DEHYDROGENASES/REDUCTASES FAMILY MEMBER"/>
    <property type="match status" value="1"/>
</dbReference>
<dbReference type="InterPro" id="IPR036291">
    <property type="entry name" value="NAD(P)-bd_dom_sf"/>
</dbReference>
<keyword evidence="4" id="KW-1185">Reference proteome</keyword>
<dbReference type="Proteomes" id="UP000199569">
    <property type="component" value="Unassembled WGS sequence"/>
</dbReference>
<evidence type="ECO:0000313" key="4">
    <source>
        <dbReference type="Proteomes" id="UP000199569"/>
    </source>
</evidence>
<dbReference type="PRINTS" id="PR00081">
    <property type="entry name" value="GDHRDH"/>
</dbReference>
<name>A0A1G5L2E2_9HYPH</name>
<protein>
    <submittedName>
        <fullName evidence="3">NAD(P)-dependent dehydrogenase, short-chain alcohol dehydrogenase family</fullName>
    </submittedName>
</protein>
<dbReference type="FunFam" id="3.40.50.720:FF:000084">
    <property type="entry name" value="Short-chain dehydrogenase reductase"/>
    <property type="match status" value="1"/>
</dbReference>
<dbReference type="PANTHER" id="PTHR42760:SF133">
    <property type="entry name" value="3-OXOACYL-[ACYL-CARRIER-PROTEIN] REDUCTASE"/>
    <property type="match status" value="1"/>
</dbReference>
<evidence type="ECO:0000313" key="3">
    <source>
        <dbReference type="EMBL" id="SCZ06460.1"/>
    </source>
</evidence>
<organism evidence="3 4">
    <name type="scientific">Microvirga guangxiensis</name>
    <dbReference type="NCBI Taxonomy" id="549386"/>
    <lineage>
        <taxon>Bacteria</taxon>
        <taxon>Pseudomonadati</taxon>
        <taxon>Pseudomonadota</taxon>
        <taxon>Alphaproteobacteria</taxon>
        <taxon>Hyphomicrobiales</taxon>
        <taxon>Methylobacteriaceae</taxon>
        <taxon>Microvirga</taxon>
    </lineage>
</organism>
<evidence type="ECO:0000256" key="1">
    <source>
        <dbReference type="ARBA" id="ARBA00006484"/>
    </source>
</evidence>
<dbReference type="EMBL" id="FMVJ01000013">
    <property type="protein sequence ID" value="SCZ06460.1"/>
    <property type="molecule type" value="Genomic_DNA"/>
</dbReference>
<dbReference type="STRING" id="549386.SAMN02927923_03806"/>
<dbReference type="PROSITE" id="PS00061">
    <property type="entry name" value="ADH_SHORT"/>
    <property type="match status" value="1"/>
</dbReference>
<dbReference type="SUPFAM" id="SSF51735">
    <property type="entry name" value="NAD(P)-binding Rossmann-fold domains"/>
    <property type="match status" value="1"/>
</dbReference>
<dbReference type="PRINTS" id="PR00080">
    <property type="entry name" value="SDRFAMILY"/>
</dbReference>
<accession>A0A1G5L2E2</accession>
<dbReference type="InterPro" id="IPR020904">
    <property type="entry name" value="Sc_DH/Rdtase_CS"/>
</dbReference>
<dbReference type="Gene3D" id="3.40.50.720">
    <property type="entry name" value="NAD(P)-binding Rossmann-like Domain"/>
    <property type="match status" value="1"/>
</dbReference>
<comment type="similarity">
    <text evidence="1">Belongs to the short-chain dehydrogenases/reductases (SDR) family.</text>
</comment>
<dbReference type="InterPro" id="IPR002347">
    <property type="entry name" value="SDR_fam"/>
</dbReference>
<evidence type="ECO:0000256" key="2">
    <source>
        <dbReference type="ARBA" id="ARBA00023002"/>
    </source>
</evidence>